<reference evidence="2 3" key="2">
    <citation type="submission" date="2018-10" db="EMBL/GenBank/DDBJ databases">
        <authorList>
            <consortium name="Pathogen Informatics"/>
        </authorList>
    </citation>
    <scope>NUCLEOTIDE SEQUENCE [LARGE SCALE GENOMIC DNA]</scope>
</reference>
<proteinExistence type="predicted"/>
<feature type="compositionally biased region" description="Basic and acidic residues" evidence="1">
    <location>
        <begin position="327"/>
        <end position="345"/>
    </location>
</feature>
<sequence>MSSTDAEVASTEPSAPAVLSKPAPEEQPVIKPSGDDAPTTNGESTEAVNEKKDTDAPLQVSMEEEPKEDFDATPVKGKSQEEESSKDGNDIKDDKDEPDQGSLNASAGKIENETPEQATKVEDEKEEPVVEKTEEPTKEVERGGWKLLADEKKKDEEMPPEAPETEPEPEKMEVDEKVESEEPLKAEEKKPPEEEHPPPPEKSETEKHETEEKPAEKPSEPEQKTEVMEEKPAEAPQEGVSPEKPVDKEEEEERMQVDEGANPVEENVESAKPEVSAEPEPKTPEEKSAEADNKDDSFATESLFQLPLKRVLPKWMVQDANAPPSPNKEEPGEKPEQVEKVEESKSPNVPSRGRGRGRGRSGRGAARTPPAKPQPEVNAESLSSGRPRRSTRSTVDYANPDVATVVAEQEDLENEVLITRGRGRNRGRGAHRAGKRSADDDDDGEDSGSEYGGPSRKKKARGSASYSGNRSRGRGRGRGGRTPRSSRGKKKEKEENESDVEEEEMDLGDDDAASDGSAEETYKPTASKRRSDTGQSAKASPKKRGRASSLSFYSCPDHLWILEDTLLITVVRNWVIFTNSAVACATVGLDVLMRWALSILLTEFSSKYGWVGFAELMINGSVIQVYFYDLVRFSQFILERMPT</sequence>
<reference evidence="4" key="1">
    <citation type="submission" date="2017-02" db="UniProtKB">
        <authorList>
            <consortium name="WormBaseParasite"/>
        </authorList>
    </citation>
    <scope>IDENTIFICATION</scope>
</reference>
<feature type="compositionally biased region" description="Basic and acidic residues" evidence="1">
    <location>
        <begin position="78"/>
        <end position="95"/>
    </location>
</feature>
<feature type="region of interest" description="Disordered" evidence="1">
    <location>
        <begin position="1"/>
        <end position="549"/>
    </location>
</feature>
<accession>A0A0N4UVT0</accession>
<dbReference type="EMBL" id="UXUI01007191">
    <property type="protein sequence ID" value="VDD86127.1"/>
    <property type="molecule type" value="Genomic_DNA"/>
</dbReference>
<keyword evidence="3" id="KW-1185">Reference proteome</keyword>
<evidence type="ECO:0000313" key="3">
    <source>
        <dbReference type="Proteomes" id="UP000274131"/>
    </source>
</evidence>
<dbReference type="OrthoDB" id="5860245at2759"/>
<feature type="compositionally biased region" description="Basic and acidic residues" evidence="1">
    <location>
        <begin position="119"/>
        <end position="157"/>
    </location>
</feature>
<evidence type="ECO:0000256" key="1">
    <source>
        <dbReference type="SAM" id="MobiDB-lite"/>
    </source>
</evidence>
<name>A0A0N4UVT0_ENTVE</name>
<dbReference type="Proteomes" id="UP000274131">
    <property type="component" value="Unassembled WGS sequence"/>
</dbReference>
<feature type="compositionally biased region" description="Acidic residues" evidence="1">
    <location>
        <begin position="439"/>
        <end position="448"/>
    </location>
</feature>
<gene>
    <name evidence="2" type="ORF">EVEC_LOCUS1270</name>
</gene>
<dbReference type="WBParaSite" id="EVEC_0000156201-mRNA-1">
    <property type="protein sequence ID" value="EVEC_0000156201-mRNA-1"/>
    <property type="gene ID" value="EVEC_0000156201"/>
</dbReference>
<protein>
    <submittedName>
        <fullName evidence="4">RRM domain-containing protein</fullName>
    </submittedName>
</protein>
<organism evidence="4">
    <name type="scientific">Enterobius vermicularis</name>
    <name type="common">Human pinworm</name>
    <dbReference type="NCBI Taxonomy" id="51028"/>
    <lineage>
        <taxon>Eukaryota</taxon>
        <taxon>Metazoa</taxon>
        <taxon>Ecdysozoa</taxon>
        <taxon>Nematoda</taxon>
        <taxon>Chromadorea</taxon>
        <taxon>Rhabditida</taxon>
        <taxon>Spirurina</taxon>
        <taxon>Oxyuridomorpha</taxon>
        <taxon>Oxyuroidea</taxon>
        <taxon>Oxyuridae</taxon>
        <taxon>Enterobius</taxon>
    </lineage>
</organism>
<feature type="compositionally biased region" description="Acidic residues" evidence="1">
    <location>
        <begin position="495"/>
        <end position="513"/>
    </location>
</feature>
<feature type="compositionally biased region" description="Polar residues" evidence="1">
    <location>
        <begin position="38"/>
        <end position="47"/>
    </location>
</feature>
<evidence type="ECO:0000313" key="2">
    <source>
        <dbReference type="EMBL" id="VDD86127.1"/>
    </source>
</evidence>
<evidence type="ECO:0000313" key="4">
    <source>
        <dbReference type="WBParaSite" id="EVEC_0000156201-mRNA-1"/>
    </source>
</evidence>
<feature type="compositionally biased region" description="Basic residues" evidence="1">
    <location>
        <begin position="471"/>
        <end position="490"/>
    </location>
</feature>
<feature type="compositionally biased region" description="Basic and acidic residues" evidence="1">
    <location>
        <begin position="168"/>
        <end position="233"/>
    </location>
</feature>
<dbReference type="AlphaFoldDB" id="A0A0N4UVT0"/>
<feature type="compositionally biased region" description="Basic residues" evidence="1">
    <location>
        <begin position="421"/>
        <end position="435"/>
    </location>
</feature>
<feature type="compositionally biased region" description="Basic and acidic residues" evidence="1">
    <location>
        <begin position="279"/>
        <end position="297"/>
    </location>
</feature>